<name>A0A1J5RH64_9ZZZZ</name>
<feature type="transmembrane region" description="Helical" evidence="1">
    <location>
        <begin position="231"/>
        <end position="251"/>
    </location>
</feature>
<evidence type="ECO:0000256" key="1">
    <source>
        <dbReference type="SAM" id="Phobius"/>
    </source>
</evidence>
<sequence>MHPTRHRALSLLIAIAIVMQHFEVFRFGGAPMTVGLLLGVPLILAGNRTKLAPAAVVVLGFLVAYVSLVGLVERDYTASIHFFGTLALVVVSAVTVLRSRDWVGGERGMAVRRGLWIALIVVVVYSVAQVIAGAAGSEALFNPFGGHQYEYQYNPHLLAHSIPRAAGFFLEPSYDAFVIGALAVALIAIGGAPIPAVVLALAGNAAAQSATGLLLFGLILAVLALKSRRGVATAAIAGLGIVGAAFSNYLFQRIHSITDLGTSGNYRIVAPLAILRDVLTEHPLGLPLGSIYSVVPKYGLSMVGVDQTRSIDNGYYVVVYYAGWLGLLLVLVAFALVLRRLAALRVGQLYDWIVPLWLFGSFAFSGGIVAPEFAFMSALVIGARGFRARELVDDRRAGEFGPSLGRGGYALGPARHQ</sequence>
<feature type="transmembrane region" description="Helical" evidence="1">
    <location>
        <begin position="315"/>
        <end position="337"/>
    </location>
</feature>
<comment type="caution">
    <text evidence="2">The sequence shown here is derived from an EMBL/GenBank/DDBJ whole genome shotgun (WGS) entry which is preliminary data.</text>
</comment>
<keyword evidence="1" id="KW-0812">Transmembrane</keyword>
<feature type="transmembrane region" description="Helical" evidence="1">
    <location>
        <begin position="54"/>
        <end position="72"/>
    </location>
</feature>
<reference evidence="2" key="1">
    <citation type="submission" date="2016-10" db="EMBL/GenBank/DDBJ databases">
        <title>Sequence of Gallionella enrichment culture.</title>
        <authorList>
            <person name="Poehlein A."/>
            <person name="Muehling M."/>
            <person name="Daniel R."/>
        </authorList>
    </citation>
    <scope>NUCLEOTIDE SEQUENCE</scope>
</reference>
<feature type="transmembrane region" description="Helical" evidence="1">
    <location>
        <begin position="117"/>
        <end position="136"/>
    </location>
</feature>
<accession>A0A1J5RH64</accession>
<proteinExistence type="predicted"/>
<feature type="transmembrane region" description="Helical" evidence="1">
    <location>
        <begin position="177"/>
        <end position="202"/>
    </location>
</feature>
<dbReference type="AlphaFoldDB" id="A0A1J5RH64"/>
<feature type="transmembrane region" description="Helical" evidence="1">
    <location>
        <begin position="30"/>
        <end position="47"/>
    </location>
</feature>
<protein>
    <submittedName>
        <fullName evidence="2">Putative colanic acid biosynthesis protein</fullName>
    </submittedName>
</protein>
<gene>
    <name evidence="2" type="ORF">GALL_306670</name>
</gene>
<evidence type="ECO:0000313" key="2">
    <source>
        <dbReference type="EMBL" id="OIQ87461.1"/>
    </source>
</evidence>
<feature type="transmembrane region" description="Helical" evidence="1">
    <location>
        <begin position="357"/>
        <end position="381"/>
    </location>
</feature>
<dbReference type="EMBL" id="MLJW01000421">
    <property type="protein sequence ID" value="OIQ87461.1"/>
    <property type="molecule type" value="Genomic_DNA"/>
</dbReference>
<keyword evidence="1" id="KW-1133">Transmembrane helix</keyword>
<feature type="transmembrane region" description="Helical" evidence="1">
    <location>
        <begin position="78"/>
        <end position="97"/>
    </location>
</feature>
<keyword evidence="1" id="KW-0472">Membrane</keyword>
<organism evidence="2">
    <name type="scientific">mine drainage metagenome</name>
    <dbReference type="NCBI Taxonomy" id="410659"/>
    <lineage>
        <taxon>unclassified sequences</taxon>
        <taxon>metagenomes</taxon>
        <taxon>ecological metagenomes</taxon>
    </lineage>
</organism>
<feature type="transmembrane region" description="Helical" evidence="1">
    <location>
        <begin position="209"/>
        <end position="225"/>
    </location>
</feature>